<evidence type="ECO:0000313" key="3">
    <source>
        <dbReference type="Proteomes" id="UP001236723"/>
    </source>
</evidence>
<dbReference type="Proteomes" id="UP001236723">
    <property type="component" value="Unassembled WGS sequence"/>
</dbReference>
<evidence type="ECO:0000256" key="1">
    <source>
        <dbReference type="SAM" id="SignalP"/>
    </source>
</evidence>
<proteinExistence type="predicted"/>
<feature type="chain" id="PRO_5046942821" evidence="1">
    <location>
        <begin position="26"/>
        <end position="57"/>
    </location>
</feature>
<dbReference type="EMBL" id="JAUSUP010000004">
    <property type="protein sequence ID" value="MDQ0351821.1"/>
    <property type="molecule type" value="Genomic_DNA"/>
</dbReference>
<protein>
    <submittedName>
        <fullName evidence="2">Uncharacterized protein</fullName>
    </submittedName>
</protein>
<dbReference type="RefSeq" id="WP_307067867.1">
    <property type="nucleotide sequence ID" value="NZ_JAUSUP010000004.1"/>
</dbReference>
<keyword evidence="3" id="KW-1185">Reference proteome</keyword>
<organism evidence="2 3">
    <name type="scientific">Alkalibacillus filiformis</name>
    <dbReference type="NCBI Taxonomy" id="200990"/>
    <lineage>
        <taxon>Bacteria</taxon>
        <taxon>Bacillati</taxon>
        <taxon>Bacillota</taxon>
        <taxon>Bacilli</taxon>
        <taxon>Bacillales</taxon>
        <taxon>Bacillaceae</taxon>
        <taxon>Alkalibacillus</taxon>
    </lineage>
</organism>
<reference evidence="2 3" key="1">
    <citation type="submission" date="2023-07" db="EMBL/GenBank/DDBJ databases">
        <title>Genomic Encyclopedia of Type Strains, Phase IV (KMG-IV): sequencing the most valuable type-strain genomes for metagenomic binning, comparative biology and taxonomic classification.</title>
        <authorList>
            <person name="Goeker M."/>
        </authorList>
    </citation>
    <scope>NUCLEOTIDE SEQUENCE [LARGE SCALE GENOMIC DNA]</scope>
    <source>
        <strain evidence="2 3">DSM 15448</strain>
    </source>
</reference>
<gene>
    <name evidence="2" type="ORF">J2R98_001653</name>
</gene>
<evidence type="ECO:0000313" key="2">
    <source>
        <dbReference type="EMBL" id="MDQ0351821.1"/>
    </source>
</evidence>
<keyword evidence="1" id="KW-0732">Signal</keyword>
<feature type="signal peptide" evidence="1">
    <location>
        <begin position="1"/>
        <end position="25"/>
    </location>
</feature>
<accession>A0ABU0DU54</accession>
<comment type="caution">
    <text evidence="2">The sequence shown here is derived from an EMBL/GenBank/DDBJ whole genome shotgun (WGS) entry which is preliminary data.</text>
</comment>
<name>A0ABU0DU54_9BACI</name>
<sequence length="57" mass="6506">MKNIIRTLVFFIELSLLVFPTNTLADEEEYEITCEMTIDGKILGGNNQAYIIEPINI</sequence>